<dbReference type="GeneTree" id="ENSGT00560000077266"/>
<proteinExistence type="inferred from homology"/>
<feature type="region of interest" description="Disordered" evidence="4">
    <location>
        <begin position="1"/>
        <end position="117"/>
    </location>
</feature>
<dbReference type="GO" id="GO:0045494">
    <property type="term" value="P:photoreceptor cell maintenance"/>
    <property type="evidence" value="ECO:0007669"/>
    <property type="project" value="Ensembl"/>
</dbReference>
<evidence type="ECO:0000256" key="2">
    <source>
        <dbReference type="ARBA" id="ARBA00023054"/>
    </source>
</evidence>
<keyword evidence="7" id="KW-1185">Reference proteome</keyword>
<evidence type="ECO:0000256" key="3">
    <source>
        <dbReference type="SAM" id="Coils"/>
    </source>
</evidence>
<feature type="compositionally biased region" description="Polar residues" evidence="4">
    <location>
        <begin position="709"/>
        <end position="723"/>
    </location>
</feature>
<evidence type="ECO:0000313" key="6">
    <source>
        <dbReference type="Ensembl" id="ENSOSIP00000021430.1"/>
    </source>
</evidence>
<feature type="region of interest" description="Disordered" evidence="4">
    <location>
        <begin position="676"/>
        <end position="723"/>
    </location>
</feature>
<feature type="region of interest" description="Disordered" evidence="4">
    <location>
        <begin position="548"/>
        <end position="617"/>
    </location>
</feature>
<dbReference type="PANTHER" id="PTHR16650:SF10">
    <property type="entry name" value="LEBERCILIN"/>
    <property type="match status" value="1"/>
</dbReference>
<evidence type="ECO:0000256" key="4">
    <source>
        <dbReference type="SAM" id="MobiDB-lite"/>
    </source>
</evidence>
<evidence type="ECO:0000259" key="5">
    <source>
        <dbReference type="Pfam" id="PF15619"/>
    </source>
</evidence>
<dbReference type="GO" id="GO:0035845">
    <property type="term" value="P:photoreceptor cell outer segment organization"/>
    <property type="evidence" value="ECO:0007669"/>
    <property type="project" value="Ensembl"/>
</dbReference>
<feature type="domain" description="Lebercilin" evidence="5">
    <location>
        <begin position="172"/>
        <end position="364"/>
    </location>
</feature>
<feature type="region of interest" description="Disordered" evidence="4">
    <location>
        <begin position="132"/>
        <end position="168"/>
    </location>
</feature>
<feature type="compositionally biased region" description="Basic and acidic residues" evidence="4">
    <location>
        <begin position="63"/>
        <end position="81"/>
    </location>
</feature>
<dbReference type="AlphaFoldDB" id="A0A8C7Y3R2"/>
<feature type="compositionally biased region" description="Basic and acidic residues" evidence="4">
    <location>
        <begin position="40"/>
        <end position="51"/>
    </location>
</feature>
<dbReference type="InterPro" id="IPR028933">
    <property type="entry name" value="Lebercilin_dom"/>
</dbReference>
<feature type="compositionally biased region" description="Low complexity" evidence="4">
    <location>
        <begin position="96"/>
        <end position="108"/>
    </location>
</feature>
<evidence type="ECO:0000256" key="1">
    <source>
        <dbReference type="ARBA" id="ARBA00010229"/>
    </source>
</evidence>
<organism evidence="6 7">
    <name type="scientific">Oryzias sinensis</name>
    <name type="common">Chinese medaka</name>
    <dbReference type="NCBI Taxonomy" id="183150"/>
    <lineage>
        <taxon>Eukaryota</taxon>
        <taxon>Metazoa</taxon>
        <taxon>Chordata</taxon>
        <taxon>Craniata</taxon>
        <taxon>Vertebrata</taxon>
        <taxon>Euteleostomi</taxon>
        <taxon>Actinopterygii</taxon>
        <taxon>Neopterygii</taxon>
        <taxon>Teleostei</taxon>
        <taxon>Neoteleostei</taxon>
        <taxon>Acanthomorphata</taxon>
        <taxon>Ovalentaria</taxon>
        <taxon>Atherinomorphae</taxon>
        <taxon>Beloniformes</taxon>
        <taxon>Adrianichthyidae</taxon>
        <taxon>Oryziinae</taxon>
        <taxon>Oryzias</taxon>
    </lineage>
</organism>
<dbReference type="Ensembl" id="ENSOSIT00000022619.1">
    <property type="protein sequence ID" value="ENSOSIP00000021430.1"/>
    <property type="gene ID" value="ENSOSIG00000011329.1"/>
</dbReference>
<feature type="compositionally biased region" description="Polar residues" evidence="4">
    <location>
        <begin position="148"/>
        <end position="163"/>
    </location>
</feature>
<accession>A0A8C7Y3R2</accession>
<comment type="similarity">
    <text evidence="1">Belongs to the LCA5 family.</text>
</comment>
<evidence type="ECO:0000313" key="7">
    <source>
        <dbReference type="Proteomes" id="UP000694383"/>
    </source>
</evidence>
<feature type="coiled-coil region" evidence="3">
    <location>
        <begin position="177"/>
        <end position="370"/>
    </location>
</feature>
<reference evidence="6" key="1">
    <citation type="submission" date="2025-08" db="UniProtKB">
        <authorList>
            <consortium name="Ensembl"/>
        </authorList>
    </citation>
    <scope>IDENTIFICATION</scope>
</reference>
<feature type="region of interest" description="Disordered" evidence="4">
    <location>
        <begin position="375"/>
        <end position="421"/>
    </location>
</feature>
<dbReference type="GO" id="GO:0042073">
    <property type="term" value="P:intraciliary transport"/>
    <property type="evidence" value="ECO:0007669"/>
    <property type="project" value="TreeGrafter"/>
</dbReference>
<reference evidence="6" key="2">
    <citation type="submission" date="2025-09" db="UniProtKB">
        <authorList>
            <consortium name="Ensembl"/>
        </authorList>
    </citation>
    <scope>IDENTIFICATION</scope>
</reference>
<feature type="compositionally biased region" description="Basic and acidic residues" evidence="4">
    <location>
        <begin position="548"/>
        <end position="558"/>
    </location>
</feature>
<dbReference type="GO" id="GO:0005930">
    <property type="term" value="C:axoneme"/>
    <property type="evidence" value="ECO:0007669"/>
    <property type="project" value="TreeGrafter"/>
</dbReference>
<sequence>MESEKAPDPHEDSRDQSRMSRQSLSKESKASSSRNNQDNFQDRIHNEDEKNGSCNSRSKTRRWNSDPDRDRVSDEEERRSDGSYCSEDYEKDTLSERSLSSFSRSLTPSPTPPQGMRAKRVCVSFNFAAGAPGRWGVSRPPRPGGLPLTQQPYRGTRSLSKESSPPKDLDLVTKRMLSARLLKINELRNALTELQQRMEDLKKENRVLKQLQVRQEKALRHYDNTESEISLLLSRHSNEIHVLRERLRRTQERERASEQRLKDAEEQLQKSRATIARLKKLVDQRELGTRDELSRRLDEEKIRTQEAQQKIKDLERNLELTNSSFQRQIVAEKKKTVCAQEEVRTLQEELQRLTNKLKEKERDLDTKNIYANRLAKASKKDSDGGTKRKIPSTGSTKGVQTDDRSSSLDFPTPPPATCDADETSHQQLGEYISLQVSALYCYTLLECSDFFFLTSKSSSSSSHPNTVSRKLAKATDIRLRRRREKQKTKTWSLLVNQKEDGTFGKHGHVQEAVARWNQESLSGQQAADEVRRKKEQLLAKMREIDQESLRVQDSRMDELSFTPNKRSASDQPSPRPLVQTQRNPSSTSLTEPEETGRRAPQSQTSTDELAFGGYAPSFGHSTSRASFGFPPPPPELDRSSALESIGVLSLKGSEDRDTEKKVVKDKKSHLMQQLFGSTGNSLSPHSKTELLNSPPPTNGVPSRRGRMINFSSGSPAHQASVNTLRVEESRPAVRAIPSFDDDLEELIL</sequence>
<feature type="compositionally biased region" description="Basic and acidic residues" evidence="4">
    <location>
        <begin position="1"/>
        <end position="29"/>
    </location>
</feature>
<feature type="compositionally biased region" description="Polar residues" evidence="4">
    <location>
        <begin position="561"/>
        <end position="590"/>
    </location>
</feature>
<dbReference type="PANTHER" id="PTHR16650">
    <property type="entry name" value="C21ORF13-RELATED"/>
    <property type="match status" value="1"/>
</dbReference>
<protein>
    <submittedName>
        <fullName evidence="6">Lebercilin LCA5</fullName>
    </submittedName>
</protein>
<name>A0A8C7Y3R2_9TELE</name>
<feature type="compositionally biased region" description="Polar residues" evidence="4">
    <location>
        <begin position="676"/>
        <end position="691"/>
    </location>
</feature>
<dbReference type="InterPro" id="IPR026188">
    <property type="entry name" value="Lebercilin-like"/>
</dbReference>
<dbReference type="Proteomes" id="UP000694383">
    <property type="component" value="Unplaced"/>
</dbReference>
<keyword evidence="2 3" id="KW-0175">Coiled coil</keyword>
<dbReference type="Pfam" id="PF15619">
    <property type="entry name" value="Lebercilin"/>
    <property type="match status" value="1"/>
</dbReference>